<evidence type="ECO:0000256" key="1">
    <source>
        <dbReference type="SAM" id="Phobius"/>
    </source>
</evidence>
<keyword evidence="1" id="KW-0812">Transmembrane</keyword>
<name>A0AAD6QSI3_9ROSI</name>
<dbReference type="EMBL" id="JAQIZT010000005">
    <property type="protein sequence ID" value="KAJ6995638.1"/>
    <property type="molecule type" value="Genomic_DNA"/>
</dbReference>
<protein>
    <submittedName>
        <fullName evidence="2">Uncharacterized protein</fullName>
    </submittedName>
</protein>
<comment type="caution">
    <text evidence="2">The sequence shown here is derived from an EMBL/GenBank/DDBJ whole genome shotgun (WGS) entry which is preliminary data.</text>
</comment>
<gene>
    <name evidence="2" type="ORF">NC653_012478</name>
</gene>
<accession>A0AAD6QSI3</accession>
<evidence type="ECO:0000313" key="2">
    <source>
        <dbReference type="EMBL" id="KAJ6995638.1"/>
    </source>
</evidence>
<keyword evidence="1" id="KW-0472">Membrane</keyword>
<keyword evidence="1" id="KW-1133">Transmembrane helix</keyword>
<keyword evidence="3" id="KW-1185">Reference proteome</keyword>
<organism evidence="2 3">
    <name type="scientific">Populus alba x Populus x berolinensis</name>
    <dbReference type="NCBI Taxonomy" id="444605"/>
    <lineage>
        <taxon>Eukaryota</taxon>
        <taxon>Viridiplantae</taxon>
        <taxon>Streptophyta</taxon>
        <taxon>Embryophyta</taxon>
        <taxon>Tracheophyta</taxon>
        <taxon>Spermatophyta</taxon>
        <taxon>Magnoliopsida</taxon>
        <taxon>eudicotyledons</taxon>
        <taxon>Gunneridae</taxon>
        <taxon>Pentapetalae</taxon>
        <taxon>rosids</taxon>
        <taxon>fabids</taxon>
        <taxon>Malpighiales</taxon>
        <taxon>Salicaceae</taxon>
        <taxon>Saliceae</taxon>
        <taxon>Populus</taxon>
    </lineage>
</organism>
<sequence length="100" mass="10955">MHGSYVRLEAGGAGGLPFGSSVQSFFSSLHSLCMTLHDAHWMVSFPFFCESLRFLSTWGVPLGGLALQSLWLQPLSVMILMLLLLCVAPCVSSFPFACRR</sequence>
<proteinExistence type="predicted"/>
<dbReference type="Proteomes" id="UP001164929">
    <property type="component" value="Chromosome 5"/>
</dbReference>
<evidence type="ECO:0000313" key="3">
    <source>
        <dbReference type="Proteomes" id="UP001164929"/>
    </source>
</evidence>
<reference evidence="2" key="1">
    <citation type="journal article" date="2023" name="Mol. Ecol. Resour.">
        <title>Chromosome-level genome assembly of a triploid poplar Populus alba 'Berolinensis'.</title>
        <authorList>
            <person name="Chen S."/>
            <person name="Yu Y."/>
            <person name="Wang X."/>
            <person name="Wang S."/>
            <person name="Zhang T."/>
            <person name="Zhou Y."/>
            <person name="He R."/>
            <person name="Meng N."/>
            <person name="Wang Y."/>
            <person name="Liu W."/>
            <person name="Liu Z."/>
            <person name="Liu J."/>
            <person name="Guo Q."/>
            <person name="Huang H."/>
            <person name="Sederoff R.R."/>
            <person name="Wang G."/>
            <person name="Qu G."/>
            <person name="Chen S."/>
        </authorList>
    </citation>
    <scope>NUCLEOTIDE SEQUENCE</scope>
    <source>
        <strain evidence="2">SC-2020</strain>
    </source>
</reference>
<dbReference type="AlphaFoldDB" id="A0AAD6QSI3"/>
<feature type="transmembrane region" description="Helical" evidence="1">
    <location>
        <begin position="77"/>
        <end position="98"/>
    </location>
</feature>